<dbReference type="EMBL" id="CP016027">
    <property type="protein sequence ID" value="ANJ66979.1"/>
    <property type="molecule type" value="Genomic_DNA"/>
</dbReference>
<keyword evidence="2" id="KW-0067">ATP-binding</keyword>
<dbReference type="AlphaFoldDB" id="A0A191ZGG9"/>
<dbReference type="SUPFAM" id="SSF52540">
    <property type="entry name" value="P-loop containing nucleoside triphosphate hydrolases"/>
    <property type="match status" value="1"/>
</dbReference>
<dbReference type="CDD" id="cd00009">
    <property type="entry name" value="AAA"/>
    <property type="match status" value="1"/>
</dbReference>
<dbReference type="GO" id="GO:0005524">
    <property type="term" value="F:ATP binding"/>
    <property type="evidence" value="ECO:0007669"/>
    <property type="project" value="UniProtKB-KW"/>
</dbReference>
<keyword evidence="5" id="KW-0804">Transcription</keyword>
<dbReference type="KEGG" id="haz:A9404_05925"/>
<evidence type="ECO:0000256" key="2">
    <source>
        <dbReference type="ARBA" id="ARBA00022840"/>
    </source>
</evidence>
<dbReference type="GO" id="GO:0043565">
    <property type="term" value="F:sequence-specific DNA binding"/>
    <property type="evidence" value="ECO:0007669"/>
    <property type="project" value="InterPro"/>
</dbReference>
<dbReference type="InterPro" id="IPR058031">
    <property type="entry name" value="AAA_lid_NorR"/>
</dbReference>
<dbReference type="InterPro" id="IPR027417">
    <property type="entry name" value="P-loop_NTPase"/>
</dbReference>
<sequence>MREDNILEQIWTQSPIFESVLRSVQIVAATGATTLILGESGTGKELVAQALHQGSDRRHAPFITVNCATFTESLAESQLFGHKRGAFTGAQADYAGLIRAADGGTLFLDEIGELSLPVQAKLLRFLETGEFMSLGDSRVQRVDVRIIAATHRDLSALAEQERFRADLYYRLQVVPIELPPLRARQGDIDWLLSRFIETLSARYGLVPPRLTANARGVLRRHPWPGNIRELRNLAERLVILHAGKVVDVENLPFALRSAVESAESTRRFSLPENGVDLEAVESDLLRQALARTGGNKSRAARLLSLSRDTFLYRLKKFSIQ</sequence>
<evidence type="ECO:0000256" key="1">
    <source>
        <dbReference type="ARBA" id="ARBA00022741"/>
    </source>
</evidence>
<dbReference type="Pfam" id="PF25601">
    <property type="entry name" value="AAA_lid_14"/>
    <property type="match status" value="1"/>
</dbReference>
<dbReference type="GO" id="GO:0006355">
    <property type="term" value="P:regulation of DNA-templated transcription"/>
    <property type="evidence" value="ECO:0007669"/>
    <property type="project" value="InterPro"/>
</dbReference>
<feature type="domain" description="Sigma-54 factor interaction" evidence="6">
    <location>
        <begin position="10"/>
        <end position="239"/>
    </location>
</feature>
<proteinExistence type="predicted"/>
<dbReference type="Gene3D" id="1.10.8.60">
    <property type="match status" value="1"/>
</dbReference>
<dbReference type="OrthoDB" id="9804019at2"/>
<dbReference type="InterPro" id="IPR003593">
    <property type="entry name" value="AAA+_ATPase"/>
</dbReference>
<dbReference type="PROSITE" id="PS00688">
    <property type="entry name" value="SIGMA54_INTERACT_3"/>
    <property type="match status" value="1"/>
</dbReference>
<name>A0A191ZGG9_9GAMM</name>
<dbReference type="PROSITE" id="PS00676">
    <property type="entry name" value="SIGMA54_INTERACT_2"/>
    <property type="match status" value="1"/>
</dbReference>
<dbReference type="PANTHER" id="PTHR32071:SF57">
    <property type="entry name" value="C4-DICARBOXYLATE TRANSPORT TRANSCRIPTIONAL REGULATORY PROTEIN DCTD"/>
    <property type="match status" value="1"/>
</dbReference>
<dbReference type="SUPFAM" id="SSF46689">
    <property type="entry name" value="Homeodomain-like"/>
    <property type="match status" value="1"/>
</dbReference>
<dbReference type="InterPro" id="IPR002078">
    <property type="entry name" value="Sigma_54_int"/>
</dbReference>
<evidence type="ECO:0000256" key="3">
    <source>
        <dbReference type="ARBA" id="ARBA00023015"/>
    </source>
</evidence>
<evidence type="ECO:0000256" key="4">
    <source>
        <dbReference type="ARBA" id="ARBA00023125"/>
    </source>
</evidence>
<keyword evidence="8" id="KW-1185">Reference proteome</keyword>
<dbReference type="SMART" id="SM00382">
    <property type="entry name" value="AAA"/>
    <property type="match status" value="1"/>
</dbReference>
<protein>
    <submittedName>
        <fullName evidence="7">Sigma-54-dependent Fis family transcriptional regulator</fullName>
    </submittedName>
</protein>
<dbReference type="InterPro" id="IPR009057">
    <property type="entry name" value="Homeodomain-like_sf"/>
</dbReference>
<evidence type="ECO:0000313" key="7">
    <source>
        <dbReference type="EMBL" id="ANJ66979.1"/>
    </source>
</evidence>
<organism evidence="7 8">
    <name type="scientific">Halothiobacillus diazotrophicus</name>
    <dbReference type="NCBI Taxonomy" id="1860122"/>
    <lineage>
        <taxon>Bacteria</taxon>
        <taxon>Pseudomonadati</taxon>
        <taxon>Pseudomonadota</taxon>
        <taxon>Gammaproteobacteria</taxon>
        <taxon>Chromatiales</taxon>
        <taxon>Halothiobacillaceae</taxon>
        <taxon>Halothiobacillus</taxon>
    </lineage>
</organism>
<keyword evidence="4" id="KW-0238">DNA-binding</keyword>
<dbReference type="Proteomes" id="UP000078596">
    <property type="component" value="Chromosome"/>
</dbReference>
<reference evidence="7 8" key="1">
    <citation type="submission" date="2016-06" db="EMBL/GenBank/DDBJ databases">
        <title>Insight into the functional genes involving in sulfur oxidation in Pearl River water.</title>
        <authorList>
            <person name="Luo J."/>
            <person name="Tan X."/>
            <person name="Lin W."/>
        </authorList>
    </citation>
    <scope>NUCLEOTIDE SEQUENCE [LARGE SCALE GENOMIC DNA]</scope>
    <source>
        <strain evidence="7 8">LS2</strain>
    </source>
</reference>
<dbReference type="InterPro" id="IPR025943">
    <property type="entry name" value="Sigma_54_int_dom_ATP-bd_2"/>
</dbReference>
<evidence type="ECO:0000256" key="5">
    <source>
        <dbReference type="ARBA" id="ARBA00023163"/>
    </source>
</evidence>
<dbReference type="Gene3D" id="3.40.50.300">
    <property type="entry name" value="P-loop containing nucleotide triphosphate hydrolases"/>
    <property type="match status" value="1"/>
</dbReference>
<dbReference type="Gene3D" id="1.10.10.60">
    <property type="entry name" value="Homeodomain-like"/>
    <property type="match status" value="1"/>
</dbReference>
<evidence type="ECO:0000313" key="8">
    <source>
        <dbReference type="Proteomes" id="UP000078596"/>
    </source>
</evidence>
<dbReference type="PRINTS" id="PR01590">
    <property type="entry name" value="HTHFIS"/>
</dbReference>
<dbReference type="PANTHER" id="PTHR32071">
    <property type="entry name" value="TRANSCRIPTIONAL REGULATORY PROTEIN"/>
    <property type="match status" value="1"/>
</dbReference>
<dbReference type="RefSeq" id="WP_066099341.1">
    <property type="nucleotide sequence ID" value="NZ_CP016027.1"/>
</dbReference>
<keyword evidence="1" id="KW-0547">Nucleotide-binding</keyword>
<evidence type="ECO:0000259" key="6">
    <source>
        <dbReference type="PROSITE" id="PS50045"/>
    </source>
</evidence>
<dbReference type="PROSITE" id="PS50045">
    <property type="entry name" value="SIGMA54_INTERACT_4"/>
    <property type="match status" value="1"/>
</dbReference>
<gene>
    <name evidence="7" type="ORF">A9404_05925</name>
</gene>
<dbReference type="Pfam" id="PF00158">
    <property type="entry name" value="Sigma54_activat"/>
    <property type="match status" value="1"/>
</dbReference>
<dbReference type="InterPro" id="IPR002197">
    <property type="entry name" value="HTH_Fis"/>
</dbReference>
<dbReference type="FunFam" id="3.40.50.300:FF:000006">
    <property type="entry name" value="DNA-binding transcriptional regulator NtrC"/>
    <property type="match status" value="1"/>
</dbReference>
<keyword evidence="3" id="KW-0805">Transcription regulation</keyword>
<accession>A0A191ZGG9</accession>
<dbReference type="Pfam" id="PF02954">
    <property type="entry name" value="HTH_8"/>
    <property type="match status" value="1"/>
</dbReference>
<dbReference type="InterPro" id="IPR025944">
    <property type="entry name" value="Sigma_54_int_dom_CS"/>
</dbReference>
<dbReference type="STRING" id="1860122.A9404_05925"/>